<evidence type="ECO:0000259" key="10">
    <source>
        <dbReference type="PROSITE" id="PS50847"/>
    </source>
</evidence>
<keyword evidence="8" id="KW-0812">Transmembrane</keyword>
<dbReference type="Gene3D" id="3.20.20.80">
    <property type="entry name" value="Glycosidases"/>
    <property type="match status" value="1"/>
</dbReference>
<evidence type="ECO:0000256" key="3">
    <source>
        <dbReference type="ARBA" id="ARBA00022512"/>
    </source>
</evidence>
<name>A0A7X0Y794_9LIST</name>
<keyword evidence="4" id="KW-0964">Secreted</keyword>
<feature type="signal peptide" evidence="9">
    <location>
        <begin position="1"/>
        <end position="26"/>
    </location>
</feature>
<dbReference type="Proteomes" id="UP000535908">
    <property type="component" value="Unassembled WGS sequence"/>
</dbReference>
<dbReference type="PANTHER" id="PTHR34135:SF2">
    <property type="entry name" value="LYSOZYME"/>
    <property type="match status" value="1"/>
</dbReference>
<dbReference type="GO" id="GO:0009253">
    <property type="term" value="P:peptidoglycan catabolic process"/>
    <property type="evidence" value="ECO:0007669"/>
    <property type="project" value="InterPro"/>
</dbReference>
<feature type="chain" id="PRO_5030601599" evidence="9">
    <location>
        <begin position="27"/>
        <end position="535"/>
    </location>
</feature>
<dbReference type="PROSITE" id="PS51904">
    <property type="entry name" value="GLYCOSYL_HYDROL_F25_2"/>
    <property type="match status" value="1"/>
</dbReference>
<accession>A0A7X0Y794</accession>
<dbReference type="PANTHER" id="PTHR34135">
    <property type="entry name" value="LYSOZYME"/>
    <property type="match status" value="1"/>
</dbReference>
<evidence type="ECO:0000256" key="8">
    <source>
        <dbReference type="SAM" id="Phobius"/>
    </source>
</evidence>
<feature type="region of interest" description="Disordered" evidence="7">
    <location>
        <begin position="437"/>
        <end position="497"/>
    </location>
</feature>
<dbReference type="RefSeq" id="WP_185527659.1">
    <property type="nucleotide sequence ID" value="NZ_JAARWN010000022.1"/>
</dbReference>
<keyword evidence="6" id="KW-0572">Peptidoglycan-anchor</keyword>
<dbReference type="SUPFAM" id="SSF51445">
    <property type="entry name" value="(Trans)glycosidases"/>
    <property type="match status" value="1"/>
</dbReference>
<sequence>MKKIKVLFLLATVCLGISLSLKVVHAASDPVKPNVIDISKWQDPKKIDFKKWKEQGIEAVIIKLTEGMEDDQPVLNAQAEEQIKGALEAGIRVNFYHYSWMNSIQNAREEADWFAKIANNLNVPKDSVMALDLEGNALTKDRQELTDQANAFFDRMREHGYQKLDVYASLSWYQNRFYPDQLSISNFWLAYWPETPIEPPFPVGLWQFASDYRLDGYDGLLDANIDYTGFYTGKKIEIPDNLEEQKVLAAIKALFQNQNENGSLLEDTDQAKIDNVSQLLSSLKESDQKQAFQKLLDEAQRQLKERNSIIGNQLAAEKAIKNLFEGQQLTGNIKENVNKELIDHVQYLINQMNNGPQKTEFQQALNLAKQQVLEKERQRIAEDAIKNLFEGQQLGGKVKDTVSSDMIDRVQLLVNEITDKKQKERLQLLLNEASRQLDNRKEKEKAPAVSEENKNLHNSAQTSATELSHPPKKVNPQTMSNNVNKDTSANSISPVKYGDTMNKIPQTGDENNQFILLLGSILTIFGGILFRKSIK</sequence>
<dbReference type="AlphaFoldDB" id="A0A7X0Y794"/>
<keyword evidence="8" id="KW-1133">Transmembrane helix</keyword>
<protein>
    <submittedName>
        <fullName evidence="11">LPXTG cell wall anchor domain-containing protein</fullName>
    </submittedName>
</protein>
<evidence type="ECO:0000256" key="2">
    <source>
        <dbReference type="ARBA" id="ARBA00010646"/>
    </source>
</evidence>
<dbReference type="Pfam" id="PF01183">
    <property type="entry name" value="Glyco_hydro_25"/>
    <property type="match status" value="1"/>
</dbReference>
<evidence type="ECO:0000313" key="12">
    <source>
        <dbReference type="Proteomes" id="UP000535908"/>
    </source>
</evidence>
<feature type="compositionally biased region" description="Basic and acidic residues" evidence="7">
    <location>
        <begin position="437"/>
        <end position="455"/>
    </location>
</feature>
<evidence type="ECO:0000256" key="1">
    <source>
        <dbReference type="ARBA" id="ARBA00004168"/>
    </source>
</evidence>
<dbReference type="EMBL" id="JAARWN010000022">
    <property type="protein sequence ID" value="MBC1937712.1"/>
    <property type="molecule type" value="Genomic_DNA"/>
</dbReference>
<evidence type="ECO:0000256" key="6">
    <source>
        <dbReference type="ARBA" id="ARBA00023088"/>
    </source>
</evidence>
<dbReference type="InterPro" id="IPR017853">
    <property type="entry name" value="GH"/>
</dbReference>
<evidence type="ECO:0000256" key="5">
    <source>
        <dbReference type="ARBA" id="ARBA00022729"/>
    </source>
</evidence>
<keyword evidence="5 9" id="KW-0732">Signal</keyword>
<evidence type="ECO:0000256" key="9">
    <source>
        <dbReference type="SAM" id="SignalP"/>
    </source>
</evidence>
<keyword evidence="3" id="KW-0134">Cell wall</keyword>
<dbReference type="Pfam" id="PF00746">
    <property type="entry name" value="Gram_pos_anchor"/>
    <property type="match status" value="1"/>
</dbReference>
<gene>
    <name evidence="11" type="ORF">HCA69_15185</name>
</gene>
<evidence type="ECO:0000256" key="4">
    <source>
        <dbReference type="ARBA" id="ARBA00022525"/>
    </source>
</evidence>
<feature type="compositionally biased region" description="Polar residues" evidence="7">
    <location>
        <begin position="456"/>
        <end position="466"/>
    </location>
</feature>
<dbReference type="GO" id="GO:0016998">
    <property type="term" value="P:cell wall macromolecule catabolic process"/>
    <property type="evidence" value="ECO:0007669"/>
    <property type="project" value="InterPro"/>
</dbReference>
<evidence type="ECO:0000313" key="11">
    <source>
        <dbReference type="EMBL" id="MBC1937712.1"/>
    </source>
</evidence>
<feature type="transmembrane region" description="Helical" evidence="8">
    <location>
        <begin position="513"/>
        <end position="530"/>
    </location>
</feature>
<dbReference type="InterPro" id="IPR002053">
    <property type="entry name" value="Glyco_hydro_25"/>
</dbReference>
<reference evidence="11 12" key="1">
    <citation type="submission" date="2020-03" db="EMBL/GenBank/DDBJ databases">
        <title>Soil Listeria distribution.</title>
        <authorList>
            <person name="Liao J."/>
            <person name="Wiedmann M."/>
        </authorList>
    </citation>
    <scope>NUCLEOTIDE SEQUENCE [LARGE SCALE GENOMIC DNA]</scope>
    <source>
        <strain evidence="11 12">FSL L7-0741</strain>
    </source>
</reference>
<comment type="caution">
    <text evidence="11">The sequence shown here is derived from an EMBL/GenBank/DDBJ whole genome shotgun (WGS) entry which is preliminary data.</text>
</comment>
<feature type="domain" description="Gram-positive cocci surface proteins LPxTG" evidence="10">
    <location>
        <begin position="504"/>
        <end position="535"/>
    </location>
</feature>
<dbReference type="InterPro" id="IPR019931">
    <property type="entry name" value="LPXTG_anchor"/>
</dbReference>
<keyword evidence="8" id="KW-0472">Membrane</keyword>
<dbReference type="InterPro" id="IPR054544">
    <property type="entry name" value="Pest_crys_Cry1Aa_dom-IV"/>
</dbReference>
<dbReference type="GO" id="GO:0016052">
    <property type="term" value="P:carbohydrate catabolic process"/>
    <property type="evidence" value="ECO:0007669"/>
    <property type="project" value="TreeGrafter"/>
</dbReference>
<comment type="subcellular location">
    <subcellularLocation>
        <location evidence="1">Secreted</location>
        <location evidence="1">Cell wall</location>
        <topology evidence="1">Peptidoglycan-anchor</topology>
    </subcellularLocation>
</comment>
<organism evidence="11 12">
    <name type="scientific">Listeria grandensis</name>
    <dbReference type="NCBI Taxonomy" id="1494963"/>
    <lineage>
        <taxon>Bacteria</taxon>
        <taxon>Bacillati</taxon>
        <taxon>Bacillota</taxon>
        <taxon>Bacilli</taxon>
        <taxon>Bacillales</taxon>
        <taxon>Listeriaceae</taxon>
        <taxon>Listeria</taxon>
    </lineage>
</organism>
<comment type="similarity">
    <text evidence="2">Belongs to the glycosyl hydrolase 25 family.</text>
</comment>
<feature type="compositionally biased region" description="Polar residues" evidence="7">
    <location>
        <begin position="475"/>
        <end position="493"/>
    </location>
</feature>
<proteinExistence type="inferred from homology"/>
<dbReference type="NCBIfam" id="TIGR01167">
    <property type="entry name" value="LPXTG_anchor"/>
    <property type="match status" value="1"/>
</dbReference>
<dbReference type="Pfam" id="PF18449">
    <property type="entry name" value="Endotoxin_C2"/>
    <property type="match status" value="1"/>
</dbReference>
<dbReference type="PROSITE" id="PS50847">
    <property type="entry name" value="GRAM_POS_ANCHORING"/>
    <property type="match status" value="1"/>
</dbReference>
<dbReference type="GO" id="GO:0003796">
    <property type="term" value="F:lysozyme activity"/>
    <property type="evidence" value="ECO:0007669"/>
    <property type="project" value="InterPro"/>
</dbReference>
<evidence type="ECO:0000256" key="7">
    <source>
        <dbReference type="SAM" id="MobiDB-lite"/>
    </source>
</evidence>